<organism evidence="14 15">
    <name type="scientific">Opisthorchis viverrini</name>
    <name type="common">Southeast Asian liver fluke</name>
    <dbReference type="NCBI Taxonomy" id="6198"/>
    <lineage>
        <taxon>Eukaryota</taxon>
        <taxon>Metazoa</taxon>
        <taxon>Spiralia</taxon>
        <taxon>Lophotrochozoa</taxon>
        <taxon>Platyhelminthes</taxon>
        <taxon>Trematoda</taxon>
        <taxon>Digenea</taxon>
        <taxon>Opisthorchiida</taxon>
        <taxon>Opisthorchiata</taxon>
        <taxon>Opisthorchiidae</taxon>
        <taxon>Opisthorchis</taxon>
    </lineage>
</organism>
<comment type="similarity">
    <text evidence="1">Belongs to the teashirt C2H2-type zinc-finger protein family.</text>
</comment>
<keyword evidence="8" id="KW-0805">Transcription regulation</keyword>
<gene>
    <name evidence="14" type="ORF">X801_10385</name>
</gene>
<feature type="region of interest" description="Disordered" evidence="12">
    <location>
        <begin position="1229"/>
        <end position="1347"/>
    </location>
</feature>
<dbReference type="GO" id="GO:0008270">
    <property type="term" value="F:zinc ion binding"/>
    <property type="evidence" value="ECO:0007669"/>
    <property type="project" value="UniProtKB-KW"/>
</dbReference>
<dbReference type="GO" id="GO:0003677">
    <property type="term" value="F:DNA binding"/>
    <property type="evidence" value="ECO:0007669"/>
    <property type="project" value="UniProtKB-KW"/>
</dbReference>
<feature type="compositionally biased region" description="Polar residues" evidence="12">
    <location>
        <begin position="1286"/>
        <end position="1298"/>
    </location>
</feature>
<feature type="compositionally biased region" description="Low complexity" evidence="12">
    <location>
        <begin position="1514"/>
        <end position="1530"/>
    </location>
</feature>
<evidence type="ECO:0000313" key="15">
    <source>
        <dbReference type="Proteomes" id="UP000243686"/>
    </source>
</evidence>
<feature type="compositionally biased region" description="Polar residues" evidence="12">
    <location>
        <begin position="888"/>
        <end position="899"/>
    </location>
</feature>
<name>A0A1S8WHC5_OPIVI</name>
<feature type="compositionally biased region" description="Polar residues" evidence="12">
    <location>
        <begin position="805"/>
        <end position="830"/>
    </location>
</feature>
<evidence type="ECO:0000256" key="10">
    <source>
        <dbReference type="ARBA" id="ARBA00023163"/>
    </source>
</evidence>
<proteinExistence type="inferred from homology"/>
<reference evidence="14 15" key="1">
    <citation type="submission" date="2015-03" db="EMBL/GenBank/DDBJ databases">
        <title>Draft genome of the nematode, Opisthorchis viverrini.</title>
        <authorList>
            <person name="Mitreva M."/>
        </authorList>
    </citation>
    <scope>NUCLEOTIDE SEQUENCE [LARGE SCALE GENOMIC DNA]</scope>
    <source>
        <strain evidence="14">Khon Kaen</strain>
    </source>
</reference>
<evidence type="ECO:0000256" key="12">
    <source>
        <dbReference type="SAM" id="MobiDB-lite"/>
    </source>
</evidence>
<feature type="domain" description="C2H2-type" evidence="13">
    <location>
        <begin position="715"/>
        <end position="737"/>
    </location>
</feature>
<keyword evidence="7" id="KW-0862">Zinc</keyword>
<feature type="compositionally biased region" description="Polar residues" evidence="12">
    <location>
        <begin position="229"/>
        <end position="266"/>
    </location>
</feature>
<protein>
    <submittedName>
        <fullName evidence="14">Zinc finger, C2H2 type</fullName>
    </submittedName>
</protein>
<feature type="region of interest" description="Disordered" evidence="12">
    <location>
        <begin position="753"/>
        <end position="922"/>
    </location>
</feature>
<keyword evidence="10" id="KW-0804">Transcription</keyword>
<feature type="region of interest" description="Disordered" evidence="12">
    <location>
        <begin position="1509"/>
        <end position="1534"/>
    </location>
</feature>
<dbReference type="SMART" id="SM00355">
    <property type="entry name" value="ZnF_C2H2"/>
    <property type="match status" value="3"/>
</dbReference>
<feature type="compositionally biased region" description="Low complexity" evidence="12">
    <location>
        <begin position="1046"/>
        <end position="1068"/>
    </location>
</feature>
<feature type="compositionally biased region" description="Low complexity" evidence="12">
    <location>
        <begin position="74"/>
        <end position="86"/>
    </location>
</feature>
<feature type="compositionally biased region" description="Polar residues" evidence="12">
    <location>
        <begin position="1317"/>
        <end position="1327"/>
    </location>
</feature>
<feature type="compositionally biased region" description="Low complexity" evidence="12">
    <location>
        <begin position="783"/>
        <end position="804"/>
    </location>
</feature>
<evidence type="ECO:0000313" key="14">
    <source>
        <dbReference type="EMBL" id="OON13837.1"/>
    </source>
</evidence>
<feature type="region of interest" description="Disordered" evidence="12">
    <location>
        <begin position="972"/>
        <end position="1023"/>
    </location>
</feature>
<dbReference type="PANTHER" id="PTHR12487:SF7">
    <property type="entry name" value="PROTEIN TEASHIRT-RELATED"/>
    <property type="match status" value="1"/>
</dbReference>
<feature type="region of interest" description="Disordered" evidence="12">
    <location>
        <begin position="1100"/>
        <end position="1146"/>
    </location>
</feature>
<keyword evidence="15" id="KW-1185">Reference proteome</keyword>
<dbReference type="InterPro" id="IPR013087">
    <property type="entry name" value="Znf_C2H2_type"/>
</dbReference>
<accession>A0A1S8WHC5</accession>
<dbReference type="PANTHER" id="PTHR12487">
    <property type="entry name" value="TEASHIRT-RELATED"/>
    <property type="match status" value="1"/>
</dbReference>
<feature type="region of interest" description="Disordered" evidence="12">
    <location>
        <begin position="535"/>
        <end position="564"/>
    </location>
</feature>
<evidence type="ECO:0000256" key="7">
    <source>
        <dbReference type="ARBA" id="ARBA00022833"/>
    </source>
</evidence>
<dbReference type="GO" id="GO:0005634">
    <property type="term" value="C:nucleus"/>
    <property type="evidence" value="ECO:0007669"/>
    <property type="project" value="TreeGrafter"/>
</dbReference>
<dbReference type="GO" id="GO:0000981">
    <property type="term" value="F:DNA-binding transcription factor activity, RNA polymerase II-specific"/>
    <property type="evidence" value="ECO:0007669"/>
    <property type="project" value="TreeGrafter"/>
</dbReference>
<keyword evidence="6" id="KW-0863">Zinc-finger</keyword>
<feature type="region of interest" description="Disordered" evidence="12">
    <location>
        <begin position="1035"/>
        <end position="1068"/>
    </location>
</feature>
<evidence type="ECO:0000256" key="4">
    <source>
        <dbReference type="ARBA" id="ARBA00022723"/>
    </source>
</evidence>
<keyword evidence="2" id="KW-0217">Developmental protein</keyword>
<keyword evidence="5" id="KW-0677">Repeat</keyword>
<evidence type="ECO:0000256" key="5">
    <source>
        <dbReference type="ARBA" id="ARBA00022737"/>
    </source>
</evidence>
<keyword evidence="4" id="KW-0479">Metal-binding</keyword>
<feature type="region of interest" description="Disordered" evidence="12">
    <location>
        <begin position="229"/>
        <end position="300"/>
    </location>
</feature>
<evidence type="ECO:0000256" key="11">
    <source>
        <dbReference type="ARBA" id="ARBA00023242"/>
    </source>
</evidence>
<feature type="compositionally biased region" description="Basic and acidic residues" evidence="12">
    <location>
        <begin position="831"/>
        <end position="848"/>
    </location>
</feature>
<keyword evidence="3" id="KW-0678">Repressor</keyword>
<evidence type="ECO:0000259" key="13">
    <source>
        <dbReference type="PROSITE" id="PS00028"/>
    </source>
</evidence>
<evidence type="ECO:0000256" key="8">
    <source>
        <dbReference type="ARBA" id="ARBA00023015"/>
    </source>
</evidence>
<dbReference type="InterPro" id="IPR027008">
    <property type="entry name" value="Teashirt_fam"/>
</dbReference>
<evidence type="ECO:0000256" key="2">
    <source>
        <dbReference type="ARBA" id="ARBA00022473"/>
    </source>
</evidence>
<feature type="compositionally biased region" description="Polar residues" evidence="12">
    <location>
        <begin position="1117"/>
        <end position="1130"/>
    </location>
</feature>
<evidence type="ECO:0000256" key="6">
    <source>
        <dbReference type="ARBA" id="ARBA00022771"/>
    </source>
</evidence>
<feature type="region of interest" description="Disordered" evidence="12">
    <location>
        <begin position="40"/>
        <end position="100"/>
    </location>
</feature>
<feature type="compositionally biased region" description="Pro residues" evidence="12">
    <location>
        <begin position="1328"/>
        <end position="1339"/>
    </location>
</feature>
<keyword evidence="11" id="KW-0539">Nucleus</keyword>
<dbReference type="Proteomes" id="UP000243686">
    <property type="component" value="Unassembled WGS sequence"/>
</dbReference>
<keyword evidence="9" id="KW-0238">DNA-binding</keyword>
<dbReference type="PROSITE" id="PS00028">
    <property type="entry name" value="ZINC_FINGER_C2H2_1"/>
    <property type="match status" value="1"/>
</dbReference>
<evidence type="ECO:0000256" key="9">
    <source>
        <dbReference type="ARBA" id="ARBA00023125"/>
    </source>
</evidence>
<feature type="compositionally biased region" description="Low complexity" evidence="12">
    <location>
        <begin position="1253"/>
        <end position="1271"/>
    </location>
</feature>
<dbReference type="EMBL" id="KV907080">
    <property type="protein sequence ID" value="OON13837.1"/>
    <property type="molecule type" value="Genomic_DNA"/>
</dbReference>
<evidence type="ECO:0000256" key="3">
    <source>
        <dbReference type="ARBA" id="ARBA00022491"/>
    </source>
</evidence>
<feature type="compositionally biased region" description="Polar residues" evidence="12">
    <location>
        <begin position="535"/>
        <end position="551"/>
    </location>
</feature>
<feature type="compositionally biased region" description="Polar residues" evidence="12">
    <location>
        <begin position="972"/>
        <end position="1002"/>
    </location>
</feature>
<feature type="compositionally biased region" description="Polar residues" evidence="12">
    <location>
        <begin position="40"/>
        <end position="66"/>
    </location>
</feature>
<evidence type="ECO:0000256" key="1">
    <source>
        <dbReference type="ARBA" id="ARBA00007158"/>
    </source>
</evidence>
<feature type="compositionally biased region" description="Low complexity" evidence="12">
    <location>
        <begin position="760"/>
        <end position="769"/>
    </location>
</feature>
<sequence length="1593" mass="168896">MEVLPAAAPKVTTKTNSTALEFSLNENTATSTMGLEASNPISPLTTASVSPECQKTPNLTARTPQYPSSPILPPLNLSSLPNTPTSGPNTDLSPLSKRPSSAEILRSPGEGQVFGSGALHISQLEPGESAVKEAEEVNVESDIYQHGSSNPQKSIASVSRVAEPRDDGAISDWAQALQQLAAFCYSSKKPSGDCQRSCDEPLASQVLPEPMNTFQAMLANMGQLLLSSQFPNPSSKLSKGGSHDTNPQDSPSHNSVRQYESPNPLQMPNFPPAPPLPTSFVNGTEHSTAEFKPQNADLSNPQSSLALTASLLAMMAVQKPDGHGVHSNSFLTTSMIPNTSCSSTLSSTMTPSLQSLFASNSTQSLFNTADSASTKQPGPNLTDGRDLLYQLGQHLMAMATCSTSVDCIPKSSNEMGSASTSGANNSGLGFPSGQLPFLSDSVSSFINTKMFPTPAAPQAQGHMSFQDVPISTSQDRRTSNFGVPLQSMGFDKNMPHLSTSGTGLSGISMRGNQKYSAYYQHQRKQGFSLGVTGDFNNPNQSRRQATTNPLSNPRYGGRRFRSGFGGATPSMVGMDARGLQRLPGVRGPSNVVGGPIYPNFRGGSYKHSLTSPGLISGHVKAHGTVESMNPLATAGAAVTSSAADHAPTSTRLRDTAFLCSCGKDFESLYVFTLHMKDTGHKPKSDQSERDIPKLVRGQDMWINSETEQTREILRCMRCHQSFRNLPELTMHMMKTNHYSEIVYNDSGRLVFVNPDEPRRGSGTSSGSTSVHMSPSKLPVCNISGKRSSRTSTSGHTSITGSTWSNGLQSPDSADSSSTLDRQENPTSATENNRELNKHKDAGEHDASDPKQCQPWRTLKQGKIRKIEANKPETVEASGHKNLDDAGAPSTSCQSPTRECSISPEPPDLRKAAGSPSSTASMKATVPEISDCSVELQSQKFETSVLRQIESFVQNSLQGNARSLSVKVENCSSNASQISSPHSVSTEFGPNVSLPNSSASQLSPAARKRTHSEANLSGHCSPVSSLTDELDVKLKHIPSTSPDKRVSMTSPISTTVTSSSESSHLSENPLSSLQKLVDTTHKPVHPTAAFSASTSSTLFVSCGSSTHSSKPPAALRSPSGSASSNVRTPYTASGGPCSENRSSPHMVNSPDKAMNPALQALYAAAMSTVAAQYLNSASPNNMRLSTLPDPLNLFKQAASNLKKAFESSAGSSPPSKTEPTNTWMKMLQMLGGCQNGPSWNEQTYSETPEPPEVSSPTHISSVSPRQSSSTPSGENRIGVDFLPGGNDSRTNSPGSNTGRATKVDPPPCKSPPSMSGLGVQTSGFRSNLPNPPSARYPPPTLSVRPLGATNGPGSLMSTMITKKAKCHFCGKPFANKGQVRLHISKNKCPCLLQQSCHVAALAAAFGSDSRVLANNPSASVPHSQTPAFTSLPHGASETDRLFSNQFFPAISHKAGQWNNGNAMTNPVPTSKLPASFPGVGGLGTTTAAANANHLAAMALLAQTLAQITSSQLARPPTSENTTDTTTNLPNPVSLNLSPSMIDPRNPFHFMNPANFNLDLLLNHINFAKQLNHFNWNEQSLDGNLTNSTNMSAGH</sequence>
<feature type="compositionally biased region" description="Basic and acidic residues" evidence="12">
    <location>
        <begin position="864"/>
        <end position="883"/>
    </location>
</feature>